<dbReference type="SUPFAM" id="SSF48371">
    <property type="entry name" value="ARM repeat"/>
    <property type="match status" value="1"/>
</dbReference>
<dbReference type="InterPro" id="IPR050164">
    <property type="entry name" value="Peptidase_C19"/>
</dbReference>
<dbReference type="SUPFAM" id="SSF54001">
    <property type="entry name" value="Cysteine proteinases"/>
    <property type="match status" value="1"/>
</dbReference>
<dbReference type="InterPro" id="IPR028889">
    <property type="entry name" value="USP"/>
</dbReference>
<dbReference type="InterPro" id="IPR038765">
    <property type="entry name" value="Papain-like_cys_pep_sf"/>
</dbReference>
<accession>A0A1J4JLD7</accession>
<dbReference type="GO" id="GO:0005829">
    <property type="term" value="C:cytosol"/>
    <property type="evidence" value="ECO:0007669"/>
    <property type="project" value="TreeGrafter"/>
</dbReference>
<dbReference type="PROSITE" id="PS00972">
    <property type="entry name" value="USP_1"/>
    <property type="match status" value="1"/>
</dbReference>
<protein>
    <recommendedName>
        <fullName evidence="1">USP domain-containing protein</fullName>
    </recommendedName>
</protein>
<keyword evidence="3" id="KW-1185">Reference proteome</keyword>
<reference evidence="2" key="1">
    <citation type="submission" date="2016-10" db="EMBL/GenBank/DDBJ databases">
        <authorList>
            <person name="Benchimol M."/>
            <person name="Almeida L.G."/>
            <person name="Vasconcelos A.T."/>
            <person name="Perreira-Neves A."/>
            <person name="Rosa I.A."/>
            <person name="Tasca T."/>
            <person name="Bogo M.R."/>
            <person name="de Souza W."/>
        </authorList>
    </citation>
    <scope>NUCLEOTIDE SEQUENCE [LARGE SCALE GENOMIC DNA]</scope>
    <source>
        <strain evidence="2">K</strain>
    </source>
</reference>
<dbReference type="OrthoDB" id="289038at2759"/>
<dbReference type="GO" id="GO:0016579">
    <property type="term" value="P:protein deubiquitination"/>
    <property type="evidence" value="ECO:0007669"/>
    <property type="project" value="InterPro"/>
</dbReference>
<dbReference type="Proteomes" id="UP000179807">
    <property type="component" value="Unassembled WGS sequence"/>
</dbReference>
<dbReference type="GeneID" id="94828860"/>
<dbReference type="InterPro" id="IPR016024">
    <property type="entry name" value="ARM-type_fold"/>
</dbReference>
<dbReference type="PROSITE" id="PS00973">
    <property type="entry name" value="USP_2"/>
    <property type="match status" value="1"/>
</dbReference>
<comment type="caution">
    <text evidence="2">The sequence shown here is derived from an EMBL/GenBank/DDBJ whole genome shotgun (WGS) entry which is preliminary data.</text>
</comment>
<dbReference type="PROSITE" id="PS50235">
    <property type="entry name" value="USP_3"/>
    <property type="match status" value="1"/>
</dbReference>
<dbReference type="GO" id="GO:0005634">
    <property type="term" value="C:nucleus"/>
    <property type="evidence" value="ECO:0007669"/>
    <property type="project" value="TreeGrafter"/>
</dbReference>
<evidence type="ECO:0000313" key="2">
    <source>
        <dbReference type="EMBL" id="OHS99898.1"/>
    </source>
</evidence>
<feature type="domain" description="USP" evidence="1">
    <location>
        <begin position="1216"/>
        <end position="1504"/>
    </location>
</feature>
<proteinExistence type="predicted"/>
<dbReference type="PANTHER" id="PTHR24006:SF827">
    <property type="entry name" value="UBIQUITIN CARBOXYL-TERMINAL HYDROLASE 34"/>
    <property type="match status" value="1"/>
</dbReference>
<dbReference type="PANTHER" id="PTHR24006">
    <property type="entry name" value="UBIQUITIN CARBOXYL-TERMINAL HYDROLASE"/>
    <property type="match status" value="1"/>
</dbReference>
<evidence type="ECO:0000259" key="1">
    <source>
        <dbReference type="PROSITE" id="PS50235"/>
    </source>
</evidence>
<dbReference type="GO" id="GO:0004843">
    <property type="term" value="F:cysteine-type deubiquitinase activity"/>
    <property type="evidence" value="ECO:0007669"/>
    <property type="project" value="InterPro"/>
</dbReference>
<dbReference type="Gene3D" id="3.90.70.10">
    <property type="entry name" value="Cysteine proteinases"/>
    <property type="match status" value="1"/>
</dbReference>
<dbReference type="Pfam" id="PF00443">
    <property type="entry name" value="UCH"/>
    <property type="match status" value="1"/>
</dbReference>
<dbReference type="InterPro" id="IPR001394">
    <property type="entry name" value="Peptidase_C19_UCH"/>
</dbReference>
<sequence length="1775" mass="206879">MLKHLIPSIQWKPAIFVSFPFFANAFQIELSSQIVSVFNDMNQTQRFFLEWCQSFQSKILPNHPDIYSNLEYFQRLLNYFFENQILPDPYQQFSDLFINETIPQFLNSTLELTQLDTNIFSIFLNIFEIINKIMILLINKSSLKFQTFLSLSSLFNTKKPFYESNNSAFLSVTEKILKDVNCFINEFTNTPKYSWLHFYAFFQYFSFFITVSMKISNPKLSAIVSDWIKYILNHLHRFLNQELKHIGFRITNNQLENVFNENDTPKNAPNSNEDNLLYLNVFESFALLVIDALNNKESKENEVNSLFEILINFVLTSVCVSHSNDLQIKVNNIVKQIYTRMEESPIKSTFKNLINTKANECNFKSLIIDPKINIQFLQRITSSITFNFTFSELITFLKKSLILPSDNQAIINDIISQAFQSLSLDNQFAFSLEVLKIPSFKKEQKHLLQIMILSLYQYKPEISFEILGRLLNETDTKFTLLVKHTGEQKFIHFIFSFLLMAAGNKKSISILDQYEKHNVNYHIFCRRDMLINLITEKNDQSFLFFAYCFKYSTFTLTKTELSQILIRMLNSEEVFAAFNKAYQWKSFLFCTSEAVDYAISILSEMNPNLTCSSIICLADFFYTMTISESMRIKEIKSLSNNSNALIKTPLLFSIKNFTVRGFKELLRIYLIATASIDYIQSKLDVIMNSAYDYNQLPIVVNYLSDLLQANSHSPQVITRCYDFLCNFMTQLSAFLNPDDVHIIPHKPLSNKGKIKLILIGNYSTIPQIIYCQSSDLISSINFRAQIIFNSEQIELYYNNIIISNYVTLEMLGISDGSKIQVNYIPENNDTFLKNSSYRHNLNQNEFSNENVHNSEITLRPEFIFSESKITTEALRLLNQENLSTEISSSILNFLNRILTPTSIKSYLDKIETIYSVLLNCKNPGERQYYIRAIFNQMKDNPTYKAMLMSKSIFCFLVSIYINEELDKQGKVLILNILKEIYNSINSNDKDFIEIMPKLVLQAFEDLNKSTSYKLSESIVSILVEIFKKFPQILVDYLQVNIFYLVNNMKLQFLGKIIHNFTNDAKNLIFQILFSKFDLFKNSQQDVERKCIYFDALLNSIVNSNIQSSIALKQINEYVLHNLYHDDHLLTIYCSYLCNSFNNYQLINTNYLFEIIETVNNFRPIINLLKSIISYNQSDLDFSNLLFRYVSDPLPSYGLLPESRKNNNKKSNRYEYTGLKNLGATCYANCSLQMLYGFGKFTDSFLQAKLSEHWQIQMQSLFSLMKFGQLDFADPTNFMQSIKLAGESINFYEQQDTVEFLSTILNGLPPDLTYYFSGALENKFEGINLPFNSSNEERFFTLPVEVNGYESLEDSLQNFGRPEIVKNYKDQTRNIKIEANHTTTIKQLPNILIIQLGRFIYNKEKQVRQKINSAFYFPMSLDMSKYSEQTNSHFNPHYNLIGVILHIGTADFGHFNYISKLNGKWMSFNDSHVSKYSIANLSHDAFGSNDSNMPSSAYVLVYSNSESPSVLNEAELSLNNLNVIKKAKALAKKQICVRSDDFFDLIMTIYNSDRKLRNIYESRDIEFLYYYYTNVLMHMQNLDHMEKIKEKIIQLLIDTNCINLIIPSIVKNCTSVVKSFFYCKNTQILKSYNSFLSSIFYMCDGSQLCFIVENLLGHLSQFFFNQENALIIVKLVHEFISSSQDNLLLAYQHSWPNYLIGFLYTWYNFSYNQMLFTSVDFSIIFHVIKQFMDIDPTIFESMKNLEAVVSQSSAHVAAFYELVEMSYQNRRFMFPY</sequence>
<dbReference type="InterPro" id="IPR018200">
    <property type="entry name" value="USP_CS"/>
</dbReference>
<organism evidence="2 3">
    <name type="scientific">Tritrichomonas foetus</name>
    <dbReference type="NCBI Taxonomy" id="1144522"/>
    <lineage>
        <taxon>Eukaryota</taxon>
        <taxon>Metamonada</taxon>
        <taxon>Parabasalia</taxon>
        <taxon>Tritrichomonadida</taxon>
        <taxon>Tritrichomonadidae</taxon>
        <taxon>Tritrichomonas</taxon>
    </lineage>
</organism>
<name>A0A1J4JLD7_9EUKA</name>
<gene>
    <name evidence="2" type="ORF">TRFO_08212</name>
</gene>
<evidence type="ECO:0000313" key="3">
    <source>
        <dbReference type="Proteomes" id="UP000179807"/>
    </source>
</evidence>
<dbReference type="VEuPathDB" id="TrichDB:TRFO_08212"/>
<dbReference type="EMBL" id="MLAK01000982">
    <property type="protein sequence ID" value="OHS99898.1"/>
    <property type="molecule type" value="Genomic_DNA"/>
</dbReference>
<dbReference type="RefSeq" id="XP_068353035.1">
    <property type="nucleotide sequence ID" value="XM_068494156.1"/>
</dbReference>